<gene>
    <name evidence="1" type="ORF">I6I98_19885</name>
</gene>
<proteinExistence type="predicted"/>
<sequence>MVGLGGDGIPAFAFDQKVIFAQQPEESVPSQSNHRTTHFFGQYAAEFKGTHPMGVLPNFTYPRQHKPAANGIFLFSAHIFIVGLPCSAK</sequence>
<accession>A0ABX7CNZ7</accession>
<evidence type="ECO:0000313" key="2">
    <source>
        <dbReference type="Proteomes" id="UP000595498"/>
    </source>
</evidence>
<dbReference type="EMBL" id="CP068224">
    <property type="protein sequence ID" value="QQT52506.1"/>
    <property type="molecule type" value="Genomic_DNA"/>
</dbReference>
<protein>
    <submittedName>
        <fullName evidence="1">Uncharacterized protein</fullName>
    </submittedName>
</protein>
<name>A0ABX7CNZ7_SPHMU</name>
<reference evidence="1 2" key="1">
    <citation type="submission" date="2021-01" db="EMBL/GenBank/DDBJ databases">
        <title>FDA dAtabase for Regulatory Grade micrObial Sequences (FDA-ARGOS): Supporting development and validation of Infectious Disease Dx tests.</title>
        <authorList>
            <person name="Sproer C."/>
            <person name="Gronow S."/>
            <person name="Severitt S."/>
            <person name="Schroder I."/>
            <person name="Tallon L."/>
            <person name="Sadzewicz L."/>
            <person name="Zhao X."/>
            <person name="Boylan J."/>
            <person name="Ott S."/>
            <person name="Bowen H."/>
            <person name="Vavikolanu K."/>
            <person name="Mehta A."/>
            <person name="Aluvathingal J."/>
            <person name="Nadendla S."/>
            <person name="Lowell S."/>
            <person name="Myers T."/>
            <person name="Yan Y."/>
            <person name="Sichtig H."/>
        </authorList>
    </citation>
    <scope>NUCLEOTIDE SEQUENCE [LARGE SCALE GENOMIC DNA]</scope>
    <source>
        <strain evidence="1 2">FDAARGOS_1141</strain>
    </source>
</reference>
<dbReference type="Proteomes" id="UP000595498">
    <property type="component" value="Chromosome"/>
</dbReference>
<organism evidence="1 2">
    <name type="scientific">Sphingobacterium multivorum</name>
    <dbReference type="NCBI Taxonomy" id="28454"/>
    <lineage>
        <taxon>Bacteria</taxon>
        <taxon>Pseudomonadati</taxon>
        <taxon>Bacteroidota</taxon>
        <taxon>Sphingobacteriia</taxon>
        <taxon>Sphingobacteriales</taxon>
        <taxon>Sphingobacteriaceae</taxon>
        <taxon>Sphingobacterium</taxon>
    </lineage>
</organism>
<keyword evidence="2" id="KW-1185">Reference proteome</keyword>
<evidence type="ECO:0000313" key="1">
    <source>
        <dbReference type="EMBL" id="QQT52506.1"/>
    </source>
</evidence>